<evidence type="ECO:0000313" key="1">
    <source>
        <dbReference type="EMBL" id="APT88024.1"/>
    </source>
</evidence>
<dbReference type="SUPFAM" id="SSF88723">
    <property type="entry name" value="PIN domain-like"/>
    <property type="match status" value="1"/>
</dbReference>
<dbReference type="RefSeq" id="WP_075662998.1">
    <property type="nucleotide sequence ID" value="NZ_CP009247.1"/>
</dbReference>
<dbReference type="Pfam" id="PF14367">
    <property type="entry name" value="DUF4411"/>
    <property type="match status" value="1"/>
</dbReference>
<dbReference type="OrthoDB" id="338425at2"/>
<evidence type="ECO:0000313" key="2">
    <source>
        <dbReference type="Proteomes" id="UP000185434"/>
    </source>
</evidence>
<name>A0A1L7CQA4_9CORY</name>
<accession>A0A1L7CQA4</accession>
<reference evidence="1 2" key="1">
    <citation type="submission" date="2014-08" db="EMBL/GenBank/DDBJ databases">
        <title>Complete genome sequence of Corynebacterium frankenforstense ST18(T) (=DSM 45800(T)), isolated from raw cow milk.</title>
        <authorList>
            <person name="Ruckert C."/>
            <person name="Albersmeier A."/>
            <person name="Winkler A."/>
            <person name="Lipski A."/>
            <person name="Kalinowski J."/>
        </authorList>
    </citation>
    <scope>NUCLEOTIDE SEQUENCE [LARGE SCALE GENOMIC DNA]</scope>
    <source>
        <strain evidence="1 2">ST18</strain>
    </source>
</reference>
<protein>
    <submittedName>
        <fullName evidence="1">Uncharacterized protein</fullName>
    </submittedName>
</protein>
<sequence>MSYLLDANIFMAAARTYYHPELVPSFWGWLEREVAAGHVHSIVNVREEIEGGDDGDFLKRWIEPLPDSFWLDPHADAQREIKRVTRWATCRDLDYKEAARAKFLTGADSFLVAMALAEGHVVVTSEVSEPNSKKNIKIPDACTAHGVGYKNPLDLYRQLGMRF</sequence>
<dbReference type="InterPro" id="IPR016541">
    <property type="entry name" value="UCP008505"/>
</dbReference>
<gene>
    <name evidence="1" type="ORF">CFRA_00515</name>
</gene>
<dbReference type="STRING" id="1437875.CFRA_00515"/>
<organism evidence="1 2">
    <name type="scientific">Corynebacterium frankenforstense DSM 45800</name>
    <dbReference type="NCBI Taxonomy" id="1437875"/>
    <lineage>
        <taxon>Bacteria</taxon>
        <taxon>Bacillati</taxon>
        <taxon>Actinomycetota</taxon>
        <taxon>Actinomycetes</taxon>
        <taxon>Mycobacteriales</taxon>
        <taxon>Corynebacteriaceae</taxon>
        <taxon>Corynebacterium</taxon>
    </lineage>
</organism>
<dbReference type="InterPro" id="IPR029060">
    <property type="entry name" value="PIN-like_dom_sf"/>
</dbReference>
<dbReference type="AlphaFoldDB" id="A0A1L7CQA4"/>
<proteinExistence type="predicted"/>
<dbReference type="EMBL" id="CP009247">
    <property type="protein sequence ID" value="APT88024.1"/>
    <property type="molecule type" value="Genomic_DNA"/>
</dbReference>
<dbReference type="KEGG" id="cfk:CFRA_00515"/>
<dbReference type="Proteomes" id="UP000185434">
    <property type="component" value="Chromosome"/>
</dbReference>
<keyword evidence="2" id="KW-1185">Reference proteome</keyword>